<gene>
    <name evidence="3" type="ordered locus">Ctha_0284</name>
</gene>
<dbReference type="InterPro" id="IPR012337">
    <property type="entry name" value="RNaseH-like_sf"/>
</dbReference>
<dbReference type="GO" id="GO:0004803">
    <property type="term" value="F:transposase activity"/>
    <property type="evidence" value="ECO:0007669"/>
    <property type="project" value="InterPro"/>
</dbReference>
<dbReference type="SUPFAM" id="SSF53098">
    <property type="entry name" value="Ribonuclease H-like"/>
    <property type="match status" value="1"/>
</dbReference>
<dbReference type="KEGG" id="cts:Ctha_0284"/>
<evidence type="ECO:0000313" key="3">
    <source>
        <dbReference type="EMBL" id="ACF12755.1"/>
    </source>
</evidence>
<evidence type="ECO:0000259" key="1">
    <source>
        <dbReference type="Pfam" id="PF02914"/>
    </source>
</evidence>
<dbReference type="Proteomes" id="UP000001208">
    <property type="component" value="Chromosome"/>
</dbReference>
<reference evidence="3 4" key="1">
    <citation type="submission" date="2008-06" db="EMBL/GenBank/DDBJ databases">
        <title>Complete sequence of Chloroherpeton thalassium ATCC 35110.</title>
        <authorList>
            <consortium name="US DOE Joint Genome Institute"/>
            <person name="Lucas S."/>
            <person name="Copeland A."/>
            <person name="Lapidus A."/>
            <person name="Glavina del Rio T."/>
            <person name="Dalin E."/>
            <person name="Tice H."/>
            <person name="Bruce D."/>
            <person name="Goodwin L."/>
            <person name="Pitluck S."/>
            <person name="Schmutz J."/>
            <person name="Larimer F."/>
            <person name="Land M."/>
            <person name="Hauser L."/>
            <person name="Kyrpides N."/>
            <person name="Mikhailova N."/>
            <person name="Liu Z."/>
            <person name="Li T."/>
            <person name="Zhao F."/>
            <person name="Overmann J."/>
            <person name="Bryant D.A."/>
            <person name="Richardson P."/>
        </authorList>
    </citation>
    <scope>NUCLEOTIDE SEQUENCE [LARGE SCALE GENOMIC DNA]</scope>
    <source>
        <strain evidence="4">ATCC 35110 / GB-78</strain>
    </source>
</reference>
<dbReference type="AlphaFoldDB" id="B3QTK9"/>
<protein>
    <recommendedName>
        <fullName evidence="5">Integrase catalytic domain-containing protein</fullName>
    </recommendedName>
</protein>
<dbReference type="InterPro" id="IPR036397">
    <property type="entry name" value="RNaseH_sf"/>
</dbReference>
<name>B3QTK9_CHLT3</name>
<dbReference type="GO" id="GO:0015074">
    <property type="term" value="P:DNA integration"/>
    <property type="evidence" value="ECO:0007669"/>
    <property type="project" value="InterPro"/>
</dbReference>
<evidence type="ECO:0000259" key="2">
    <source>
        <dbReference type="Pfam" id="PF09039"/>
    </source>
</evidence>
<dbReference type="Pfam" id="PF02914">
    <property type="entry name" value="DDE_2"/>
    <property type="match status" value="1"/>
</dbReference>
<dbReference type="GO" id="GO:0006313">
    <property type="term" value="P:DNA transposition"/>
    <property type="evidence" value="ECO:0007669"/>
    <property type="project" value="InterPro"/>
</dbReference>
<evidence type="ECO:0000313" key="4">
    <source>
        <dbReference type="Proteomes" id="UP000001208"/>
    </source>
</evidence>
<dbReference type="EMBL" id="CP001100">
    <property type="protein sequence ID" value="ACF12755.1"/>
    <property type="molecule type" value="Genomic_DNA"/>
</dbReference>
<dbReference type="eggNOG" id="COG2801">
    <property type="taxonomic scope" value="Bacteria"/>
</dbReference>
<evidence type="ECO:0008006" key="5">
    <source>
        <dbReference type="Google" id="ProtNLM"/>
    </source>
</evidence>
<dbReference type="InterPro" id="IPR004189">
    <property type="entry name" value="Phage_Mu_transposase"/>
</dbReference>
<dbReference type="Gene3D" id="1.10.10.60">
    <property type="entry name" value="Homeodomain-like"/>
    <property type="match status" value="1"/>
</dbReference>
<dbReference type="Pfam" id="PF09039">
    <property type="entry name" value="HTH_Tnp_Mu_2"/>
    <property type="match status" value="1"/>
</dbReference>
<dbReference type="HOGENOM" id="CLU_379342_0_0_10"/>
<proteinExistence type="predicted"/>
<feature type="domain" description="Bacteriophage Mu transposase" evidence="1">
    <location>
        <begin position="317"/>
        <end position="461"/>
    </location>
</feature>
<feature type="domain" description="Mu DNA binding I gamma subdomain" evidence="2">
    <location>
        <begin position="213"/>
        <end position="287"/>
    </location>
</feature>
<dbReference type="STRING" id="517418.Ctha_0284"/>
<dbReference type="GO" id="GO:0003677">
    <property type="term" value="F:DNA binding"/>
    <property type="evidence" value="ECO:0007669"/>
    <property type="project" value="InterPro"/>
</dbReference>
<dbReference type="OrthoDB" id="930609at2"/>
<dbReference type="Gene3D" id="3.30.420.10">
    <property type="entry name" value="Ribonuclease H-like superfamily/Ribonuclease H"/>
    <property type="match status" value="1"/>
</dbReference>
<dbReference type="InterPro" id="IPR015126">
    <property type="entry name" value="Mu_I-gamma"/>
</dbReference>
<keyword evidence="4" id="KW-1185">Reference proteome</keyword>
<organism evidence="3 4">
    <name type="scientific">Chloroherpeton thalassium (strain ATCC 35110 / GB-78)</name>
    <dbReference type="NCBI Taxonomy" id="517418"/>
    <lineage>
        <taxon>Bacteria</taxon>
        <taxon>Pseudomonadati</taxon>
        <taxon>Chlorobiota</taxon>
        <taxon>Chlorobiia</taxon>
        <taxon>Chlorobiales</taxon>
        <taxon>Chloroherpetonaceae</taxon>
        <taxon>Chloroherpeton</taxon>
    </lineage>
</organism>
<dbReference type="RefSeq" id="WP_012498839.1">
    <property type="nucleotide sequence ID" value="NC_011026.1"/>
</dbReference>
<accession>B3QTK9</accession>
<sequence length="730" mass="82720">MTATRKLRAEVVDLVQPIDNLLDNPKTAVVEPDNCLQNQALSESDVFLSVLEVANLLGCSKQAVQKKIRKGNFVTRIDEADKRKPVFVALSSLPASAREKWLRENTPPNDAEADTRRLDALSYQQAADYNRRKADKYALLFQATDGLKGAGLREAIQKWNAAHPEQKTSYPSLMRARKIFAEEGLSGLLGSYGKLRGTSKIDDPCWGEAMPPVYEFFKSAYLKRSQPKLEAVFAATLGFAKEHGFFEAVRQGRFPSRAAFLRKLKKEIGEAAICLHREGEEAYNRKYAHFLSRDYSAIRAGKVWVSDHRRLDQAWALADGRARRPWLTVWRDFKTGYWISWSLHFEDPNADHVIETFCEACLKIGVPEEIIIDNGKDYRVKDFAGGRRRFRPNYANQDAADYNYIRTQSRSLTAQLGVRVHFANPYGAQTKPIERDFLIFKEWMDKGMPGYTGGNPLERPERVEAQLDFERGEALVGYFIEEVLHQIKSQGKVLSGRSREAAWREEYDGAAAKWVTEDALRLYRYRISGEVTIKRNGVRDAALGDWYYAEWMDGHAGAKVYLRRSLKAWQEAWVFDAETDEYLGPATLGFWRVPALAESGLERKTVREKLAHKKRVKKTLKTLAGDGVEVSPEALLRYQSAGVQAGASLSETLAAEAQHANDKQQGKIKSIGQNGSAKIIHKTAMDEALSREREWRKTGTHDIACFSPATDEPPAKKRYSIFKCDLEDEE</sequence>